<evidence type="ECO:0000313" key="2">
    <source>
        <dbReference type="Proteomes" id="UP001374584"/>
    </source>
</evidence>
<accession>A0AAN9RNL0</accession>
<dbReference type="Proteomes" id="UP001374584">
    <property type="component" value="Unassembled WGS sequence"/>
</dbReference>
<protein>
    <submittedName>
        <fullName evidence="1">Uncharacterized protein</fullName>
    </submittedName>
</protein>
<evidence type="ECO:0000313" key="1">
    <source>
        <dbReference type="EMBL" id="KAK7377987.1"/>
    </source>
</evidence>
<dbReference type="EMBL" id="JAYMYR010000002">
    <property type="protein sequence ID" value="KAK7377987.1"/>
    <property type="molecule type" value="Genomic_DNA"/>
</dbReference>
<sequence>MKVYSGGHKPCPYGGVGISNPGYWGMVQNFDKGKRYKVVYHVKSETKIDFQLSFKGVDVIKVASNTRHVFGDRKWKRVETIVEAKNTNHYSSLQITTTSEGRFLLDQGHGFRKDLFQMVADLKPKFLRFPDITGKIQFDHGKRDLDISMIFGTIGLTMELVILNISKCSKHLVQETVNIKALELFNWMIHCLKFVSEKVEKRRRM</sequence>
<dbReference type="GO" id="GO:0046556">
    <property type="term" value="F:alpha-L-arabinofuranosidase activity"/>
    <property type="evidence" value="ECO:0007669"/>
    <property type="project" value="TreeGrafter"/>
</dbReference>
<dbReference type="PANTHER" id="PTHR31776:SF18">
    <property type="entry name" value="NON-REDUCING END ALPHA-L-ARABINOFURANOSIDASE"/>
    <property type="match status" value="1"/>
</dbReference>
<dbReference type="InterPro" id="IPR051563">
    <property type="entry name" value="Glycosyl_Hydrolase_51"/>
</dbReference>
<comment type="caution">
    <text evidence="1">The sequence shown here is derived from an EMBL/GenBank/DDBJ whole genome shotgun (WGS) entry which is preliminary data.</text>
</comment>
<keyword evidence="2" id="KW-1185">Reference proteome</keyword>
<organism evidence="1 2">
    <name type="scientific">Phaseolus coccineus</name>
    <name type="common">Scarlet runner bean</name>
    <name type="synonym">Phaseolus multiflorus</name>
    <dbReference type="NCBI Taxonomy" id="3886"/>
    <lineage>
        <taxon>Eukaryota</taxon>
        <taxon>Viridiplantae</taxon>
        <taxon>Streptophyta</taxon>
        <taxon>Embryophyta</taxon>
        <taxon>Tracheophyta</taxon>
        <taxon>Spermatophyta</taxon>
        <taxon>Magnoliopsida</taxon>
        <taxon>eudicotyledons</taxon>
        <taxon>Gunneridae</taxon>
        <taxon>Pentapetalae</taxon>
        <taxon>rosids</taxon>
        <taxon>fabids</taxon>
        <taxon>Fabales</taxon>
        <taxon>Fabaceae</taxon>
        <taxon>Papilionoideae</taxon>
        <taxon>50 kb inversion clade</taxon>
        <taxon>NPAAA clade</taxon>
        <taxon>indigoferoid/millettioid clade</taxon>
        <taxon>Phaseoleae</taxon>
        <taxon>Phaseolus</taxon>
    </lineage>
</organism>
<reference evidence="1 2" key="1">
    <citation type="submission" date="2024-01" db="EMBL/GenBank/DDBJ databases">
        <title>The genomes of 5 underutilized Papilionoideae crops provide insights into root nodulation and disease resistanc.</title>
        <authorList>
            <person name="Jiang F."/>
        </authorList>
    </citation>
    <scope>NUCLEOTIDE SEQUENCE [LARGE SCALE GENOMIC DNA]</scope>
    <source>
        <strain evidence="1">JINMINGXINNONG_FW02</strain>
        <tissue evidence="1">Leaves</tissue>
    </source>
</reference>
<dbReference type="AlphaFoldDB" id="A0AAN9RNL0"/>
<gene>
    <name evidence="1" type="ORF">VNO80_03423</name>
</gene>
<name>A0AAN9RNL0_PHACN</name>
<dbReference type="PANTHER" id="PTHR31776">
    <property type="entry name" value="ALPHA-L-ARABINOFURANOSIDASE 1"/>
    <property type="match status" value="1"/>
</dbReference>
<proteinExistence type="predicted"/>